<evidence type="ECO:0000313" key="1">
    <source>
        <dbReference type="EMBL" id="XCP93249.1"/>
    </source>
</evidence>
<sequence>MKFTYTLNNIGWADVYLQIGESEIYIFPSYLSEPLVDLVRSVELLLPECTPQDEIKSIVYFDWNSEPAIHNWKIEMKSKEKIQINITVYDEGIKTIPGKLEFSEECNLNEFISEVVQFMEALLRDHGILGYRKQWYAQDFPMSSYLQLKYYILNQSSFPLQIRNPNNEWIEKLETSLKDEINILKKLIM</sequence>
<proteinExistence type="predicted"/>
<dbReference type="EMBL" id="CP159992">
    <property type="protein sequence ID" value="XCP93249.1"/>
    <property type="molecule type" value="Genomic_DNA"/>
</dbReference>
<name>A0AAU8N9T5_9BACL</name>
<evidence type="ECO:0008006" key="2">
    <source>
        <dbReference type="Google" id="ProtNLM"/>
    </source>
</evidence>
<dbReference type="AlphaFoldDB" id="A0AAU8N9T5"/>
<organism evidence="1">
    <name type="scientific">Paenibacillus sp. AN1007</name>
    <dbReference type="NCBI Taxonomy" id="3151385"/>
    <lineage>
        <taxon>Bacteria</taxon>
        <taxon>Bacillati</taxon>
        <taxon>Bacillota</taxon>
        <taxon>Bacilli</taxon>
        <taxon>Bacillales</taxon>
        <taxon>Paenibacillaceae</taxon>
        <taxon>Paenibacillus</taxon>
    </lineage>
</organism>
<gene>
    <name evidence="1" type="ORF">ABXS70_18665</name>
</gene>
<dbReference type="RefSeq" id="WP_366289926.1">
    <property type="nucleotide sequence ID" value="NZ_CP159992.1"/>
</dbReference>
<reference evidence="1" key="1">
    <citation type="submission" date="2024-05" db="EMBL/GenBank/DDBJ databases">
        <title>Draft genome assemblies of 36 bacteria isolated from hibernating arctic ground squirrels.</title>
        <authorList>
            <person name="McKee H."/>
            <person name="Mullen L."/>
            <person name="Drown D.M."/>
            <person name="Duddleston K.N."/>
        </authorList>
    </citation>
    <scope>NUCLEOTIDE SEQUENCE</scope>
    <source>
        <strain evidence="1">AN1007</strain>
    </source>
</reference>
<accession>A0AAU8N9T5</accession>
<protein>
    <recommendedName>
        <fullName evidence="2">DUF695 domain-containing protein</fullName>
    </recommendedName>
</protein>